<accession>A0A7S2LJV0</accession>
<evidence type="ECO:0000256" key="3">
    <source>
        <dbReference type="ARBA" id="ARBA00023242"/>
    </source>
</evidence>
<dbReference type="GO" id="GO:0005634">
    <property type="term" value="C:nucleus"/>
    <property type="evidence" value="ECO:0007669"/>
    <property type="project" value="UniProtKB-SubCell"/>
</dbReference>
<dbReference type="PANTHER" id="PTHR10015">
    <property type="entry name" value="HEAT SHOCK TRANSCRIPTION FACTOR"/>
    <property type="match status" value="1"/>
</dbReference>
<sequence>MNTSRNSNDDAFFDPMWDDMWQLAENEILQQQQQQHSGSGSAAPVRELHAVGEPGSIESLQQKTKASAWTRACLRTFLHHYEEEEEEKSINSTSQHSIVTNDEQHTVVAPNTSQNFEPGSRCAATAWSQTFDTTPLYTGEARPRSRPSRRLGDIRYPYATTSSSSSYHLNTTTGQFTSLPFEAATNHYHLDRATPTLAISDDRKLNNHVESKTRPSTSTSPSTTKRSKIVDHTYVDYSLVTDEEVFKEGPLMCGTPIELLVCDGMPLYSSAENSHDEGGERSTFKSKSNKSPLQGSRRSRATDSFPKKLHLVLTCKEYYSIITWLPHGRSFIVRDPEALTEKVFPEFFKLKKYNSFIRQLSLWGFKRMTKGMNAKSYYHPLFLRGKSALVSRMTLTLIKGTGTKLKSNPDAEPVSIFYTSLLELSIHCIFLKHISSQSFLVCTSCFRSLEFRGSLHRSTSPR</sequence>
<feature type="region of interest" description="Disordered" evidence="5">
    <location>
        <begin position="272"/>
        <end position="301"/>
    </location>
</feature>
<dbReference type="FunFam" id="1.10.10.10:FF:000479">
    <property type="entry name" value="Predicted protein"/>
    <property type="match status" value="1"/>
</dbReference>
<proteinExistence type="inferred from homology"/>
<feature type="domain" description="HSF-type DNA-binding" evidence="6">
    <location>
        <begin position="301"/>
        <end position="396"/>
    </location>
</feature>
<feature type="compositionally biased region" description="Basic and acidic residues" evidence="5">
    <location>
        <begin position="200"/>
        <end position="213"/>
    </location>
</feature>
<feature type="compositionally biased region" description="Low complexity" evidence="5">
    <location>
        <begin position="214"/>
        <end position="224"/>
    </location>
</feature>
<reference evidence="7" key="1">
    <citation type="submission" date="2021-01" db="EMBL/GenBank/DDBJ databases">
        <authorList>
            <person name="Corre E."/>
            <person name="Pelletier E."/>
            <person name="Niang G."/>
            <person name="Scheremetjew M."/>
            <person name="Finn R."/>
            <person name="Kale V."/>
            <person name="Holt S."/>
            <person name="Cochrane G."/>
            <person name="Meng A."/>
            <person name="Brown T."/>
            <person name="Cohen L."/>
        </authorList>
    </citation>
    <scope>NUCLEOTIDE SEQUENCE</scope>
    <source>
        <strain evidence="7">B650</strain>
    </source>
</reference>
<evidence type="ECO:0000313" key="7">
    <source>
        <dbReference type="EMBL" id="CAD9606766.1"/>
    </source>
</evidence>
<evidence type="ECO:0000256" key="5">
    <source>
        <dbReference type="SAM" id="MobiDB-lite"/>
    </source>
</evidence>
<dbReference type="PANTHER" id="PTHR10015:SF206">
    <property type="entry name" value="HSF-TYPE DNA-BINDING DOMAIN-CONTAINING PROTEIN"/>
    <property type="match status" value="1"/>
</dbReference>
<organism evidence="7">
    <name type="scientific">Leptocylindrus danicus</name>
    <dbReference type="NCBI Taxonomy" id="163516"/>
    <lineage>
        <taxon>Eukaryota</taxon>
        <taxon>Sar</taxon>
        <taxon>Stramenopiles</taxon>
        <taxon>Ochrophyta</taxon>
        <taxon>Bacillariophyta</taxon>
        <taxon>Coscinodiscophyceae</taxon>
        <taxon>Chaetocerotophycidae</taxon>
        <taxon>Leptocylindrales</taxon>
        <taxon>Leptocylindraceae</taxon>
        <taxon>Leptocylindrus</taxon>
    </lineage>
</organism>
<gene>
    <name evidence="7" type="ORF">LDAN0321_LOCUS18564</name>
</gene>
<keyword evidence="2" id="KW-0238">DNA-binding</keyword>
<dbReference type="Gene3D" id="1.10.10.10">
    <property type="entry name" value="Winged helix-like DNA-binding domain superfamily/Winged helix DNA-binding domain"/>
    <property type="match status" value="1"/>
</dbReference>
<evidence type="ECO:0000259" key="6">
    <source>
        <dbReference type="SMART" id="SM00415"/>
    </source>
</evidence>
<dbReference type="GO" id="GO:0003700">
    <property type="term" value="F:DNA-binding transcription factor activity"/>
    <property type="evidence" value="ECO:0007669"/>
    <property type="project" value="InterPro"/>
</dbReference>
<comment type="similarity">
    <text evidence="4">Belongs to the HSF family.</text>
</comment>
<evidence type="ECO:0000256" key="2">
    <source>
        <dbReference type="ARBA" id="ARBA00023125"/>
    </source>
</evidence>
<dbReference type="InterPro" id="IPR036390">
    <property type="entry name" value="WH_DNA-bd_sf"/>
</dbReference>
<dbReference type="InterPro" id="IPR000232">
    <property type="entry name" value="HSF_DNA-bd"/>
</dbReference>
<protein>
    <recommendedName>
        <fullName evidence="6">HSF-type DNA-binding domain-containing protein</fullName>
    </recommendedName>
</protein>
<evidence type="ECO:0000256" key="4">
    <source>
        <dbReference type="RuleBase" id="RU004020"/>
    </source>
</evidence>
<evidence type="ECO:0000256" key="1">
    <source>
        <dbReference type="ARBA" id="ARBA00004123"/>
    </source>
</evidence>
<feature type="compositionally biased region" description="Polar residues" evidence="5">
    <location>
        <begin position="285"/>
        <end position="296"/>
    </location>
</feature>
<dbReference type="SMART" id="SM00415">
    <property type="entry name" value="HSF"/>
    <property type="match status" value="1"/>
</dbReference>
<dbReference type="EMBL" id="HBGY01029874">
    <property type="protein sequence ID" value="CAD9606766.1"/>
    <property type="molecule type" value="Transcribed_RNA"/>
</dbReference>
<dbReference type="Pfam" id="PF00447">
    <property type="entry name" value="HSF_DNA-bind"/>
    <property type="match status" value="1"/>
</dbReference>
<dbReference type="InterPro" id="IPR036388">
    <property type="entry name" value="WH-like_DNA-bd_sf"/>
</dbReference>
<feature type="region of interest" description="Disordered" evidence="5">
    <location>
        <begin position="199"/>
        <end position="225"/>
    </location>
</feature>
<feature type="compositionally biased region" description="Basic and acidic residues" evidence="5">
    <location>
        <begin position="273"/>
        <end position="283"/>
    </location>
</feature>
<name>A0A7S2LJV0_9STRA</name>
<dbReference type="AlphaFoldDB" id="A0A7S2LJV0"/>
<dbReference type="SUPFAM" id="SSF46785">
    <property type="entry name" value="Winged helix' DNA-binding domain"/>
    <property type="match status" value="1"/>
</dbReference>
<dbReference type="GO" id="GO:0043565">
    <property type="term" value="F:sequence-specific DNA binding"/>
    <property type="evidence" value="ECO:0007669"/>
    <property type="project" value="InterPro"/>
</dbReference>
<keyword evidence="3" id="KW-0539">Nucleus</keyword>
<comment type="subcellular location">
    <subcellularLocation>
        <location evidence="1">Nucleus</location>
    </subcellularLocation>
</comment>